<dbReference type="EMBL" id="FXAM01000001">
    <property type="protein sequence ID" value="SMF96137.1"/>
    <property type="molecule type" value="Genomic_DNA"/>
</dbReference>
<gene>
    <name evidence="2" type="ORF">SAMN02949497_3522</name>
</gene>
<accession>A0A1Y6D0I0</accession>
<organism evidence="2 3">
    <name type="scientific">Methylomagnum ishizawai</name>
    <dbReference type="NCBI Taxonomy" id="1760988"/>
    <lineage>
        <taxon>Bacteria</taxon>
        <taxon>Pseudomonadati</taxon>
        <taxon>Pseudomonadota</taxon>
        <taxon>Gammaproteobacteria</taxon>
        <taxon>Methylococcales</taxon>
        <taxon>Methylococcaceae</taxon>
        <taxon>Methylomagnum</taxon>
    </lineage>
</organism>
<dbReference type="STRING" id="1760988.SAMN02949497_3522"/>
<dbReference type="AlphaFoldDB" id="A0A1Y6D0I0"/>
<reference evidence="2 3" key="1">
    <citation type="submission" date="2016-12" db="EMBL/GenBank/DDBJ databases">
        <authorList>
            <person name="Song W.-J."/>
            <person name="Kurnit D.M."/>
        </authorList>
    </citation>
    <scope>NUCLEOTIDE SEQUENCE [LARGE SCALE GENOMIC DNA]</scope>
    <source>
        <strain evidence="2 3">175</strain>
    </source>
</reference>
<feature type="region of interest" description="Disordered" evidence="1">
    <location>
        <begin position="1"/>
        <end position="76"/>
    </location>
</feature>
<dbReference type="RefSeq" id="WP_176225269.1">
    <property type="nucleotide sequence ID" value="NZ_FXAM01000001.1"/>
</dbReference>
<dbReference type="InterPro" id="IPR010270">
    <property type="entry name" value="Phage_P2_GpM"/>
</dbReference>
<feature type="compositionally biased region" description="Pro residues" evidence="1">
    <location>
        <begin position="63"/>
        <end position="74"/>
    </location>
</feature>
<sequence>MSTLDKIKAKRQAARESAAQSSPPPDTAARPPLNPLDLLRAKRGAVDPAGADLTQDEPTIPEAAPPRPAAPPPGTLQQYQDAIDAAQAAWQVHPALSEGRTEAKRKLLLQIMPFVEAYIADGAAYPNSVAVEAMILLLDTGDIERGLSLGLILAAQDCHIMPKRFQGKNLRHQVVRLTLDWAIAQLKAAQPAAPYLDQLLQAMDTEPGRWELNPILRGEAYALAAKHAAQAQDWPAGVDWCLKAQAANPKGAGVKTLLNQCLAAANNEGAPAQETAQP</sequence>
<protein>
    <submittedName>
        <fullName evidence="2">Phage small terminase subunit</fullName>
    </submittedName>
</protein>
<dbReference type="Proteomes" id="UP000192923">
    <property type="component" value="Unassembled WGS sequence"/>
</dbReference>
<proteinExistence type="predicted"/>
<evidence type="ECO:0000256" key="1">
    <source>
        <dbReference type="SAM" id="MobiDB-lite"/>
    </source>
</evidence>
<name>A0A1Y6D0I0_9GAMM</name>
<keyword evidence="3" id="KW-1185">Reference proteome</keyword>
<dbReference type="Pfam" id="PF05944">
    <property type="entry name" value="Phage_term_smal"/>
    <property type="match status" value="1"/>
</dbReference>
<dbReference type="GO" id="GO:0004519">
    <property type="term" value="F:endonuclease activity"/>
    <property type="evidence" value="ECO:0007669"/>
    <property type="project" value="InterPro"/>
</dbReference>
<evidence type="ECO:0000313" key="2">
    <source>
        <dbReference type="EMBL" id="SMF96137.1"/>
    </source>
</evidence>
<evidence type="ECO:0000313" key="3">
    <source>
        <dbReference type="Proteomes" id="UP000192923"/>
    </source>
</evidence>
<dbReference type="GO" id="GO:0003677">
    <property type="term" value="F:DNA binding"/>
    <property type="evidence" value="ECO:0007669"/>
    <property type="project" value="InterPro"/>
</dbReference>